<proteinExistence type="predicted"/>
<feature type="domain" description="DUF4136" evidence="2">
    <location>
        <begin position="26"/>
        <end position="179"/>
    </location>
</feature>
<dbReference type="Proteomes" id="UP000014977">
    <property type="component" value="Unassembled WGS sequence"/>
</dbReference>
<accession>S7UUW9</accession>
<keyword evidence="1" id="KW-0732">Signal</keyword>
<feature type="signal peptide" evidence="1">
    <location>
        <begin position="1"/>
        <end position="20"/>
    </location>
</feature>
<dbReference type="Gene3D" id="3.30.160.670">
    <property type="match status" value="1"/>
</dbReference>
<dbReference type="EMBL" id="ATHJ01000096">
    <property type="protein sequence ID" value="EPR37889.1"/>
    <property type="molecule type" value="Genomic_DNA"/>
</dbReference>
<comment type="caution">
    <text evidence="3">The sequence shown here is derived from an EMBL/GenBank/DDBJ whole genome shotgun (WGS) entry which is preliminary data.</text>
</comment>
<dbReference type="STRING" id="897.B2D07_14245"/>
<evidence type="ECO:0000259" key="2">
    <source>
        <dbReference type="Pfam" id="PF13590"/>
    </source>
</evidence>
<dbReference type="eggNOG" id="ENOG5032YB2">
    <property type="taxonomic scope" value="Bacteria"/>
</dbReference>
<evidence type="ECO:0000313" key="4">
    <source>
        <dbReference type="Proteomes" id="UP000014977"/>
    </source>
</evidence>
<protein>
    <recommendedName>
        <fullName evidence="2">DUF4136 domain-containing protein</fullName>
    </recommendedName>
</protein>
<reference evidence="3 4" key="1">
    <citation type="journal article" date="2013" name="Genome Announc.">
        <title>Draft genome sequences for three mercury-methylating, sulfate-reducing bacteria.</title>
        <authorList>
            <person name="Brown S.D."/>
            <person name="Hurt R.A.Jr."/>
            <person name="Gilmour C.C."/>
            <person name="Elias D.A."/>
        </authorList>
    </citation>
    <scope>NUCLEOTIDE SEQUENCE [LARGE SCALE GENOMIC DNA]</scope>
    <source>
        <strain evidence="3 4">DSM 2059</strain>
    </source>
</reference>
<sequence length="187" mass="21415">MIKRLSCWMIGISIVGLLGCATVSIQTDYDPSVDFKRYETYAWDTEQQTPSDALARDPLMRKRIKKAVDQVLQEKGFRLKTAGSVDFTVVVHAGVKERMRVTNWGSRGWYDPWWGPYGGQVDVSYYTEGTLVIDVIDADTRELAWRGINEGIVREYADVEQMEKSIQETVREILKAFPPDVENSNRK</sequence>
<feature type="chain" id="PRO_5030177282" description="DUF4136 domain-containing protein" evidence="1">
    <location>
        <begin position="21"/>
        <end position="187"/>
    </location>
</feature>
<dbReference type="AlphaFoldDB" id="S7UUW9"/>
<gene>
    <name evidence="3" type="ORF">dsmv_2929</name>
</gene>
<dbReference type="Pfam" id="PF13590">
    <property type="entry name" value="DUF4136"/>
    <property type="match status" value="1"/>
</dbReference>
<evidence type="ECO:0000256" key="1">
    <source>
        <dbReference type="SAM" id="SignalP"/>
    </source>
</evidence>
<dbReference type="PROSITE" id="PS51257">
    <property type="entry name" value="PROKAR_LIPOPROTEIN"/>
    <property type="match status" value="1"/>
</dbReference>
<evidence type="ECO:0000313" key="3">
    <source>
        <dbReference type="EMBL" id="EPR37889.1"/>
    </source>
</evidence>
<dbReference type="InterPro" id="IPR025411">
    <property type="entry name" value="DUF4136"/>
</dbReference>
<name>S7UUW9_DESML</name>
<organism evidence="3 4">
    <name type="scientific">Desulfococcus multivorans DSM 2059</name>
    <dbReference type="NCBI Taxonomy" id="1121405"/>
    <lineage>
        <taxon>Bacteria</taxon>
        <taxon>Pseudomonadati</taxon>
        <taxon>Thermodesulfobacteriota</taxon>
        <taxon>Desulfobacteria</taxon>
        <taxon>Desulfobacterales</taxon>
        <taxon>Desulfococcaceae</taxon>
        <taxon>Desulfococcus</taxon>
    </lineage>
</organism>
<keyword evidence="4" id="KW-1185">Reference proteome</keyword>